<dbReference type="PANTHER" id="PTHR23077:SF27">
    <property type="entry name" value="ATPASE FAMILY GENE 2 PROTEIN HOMOLOG A"/>
    <property type="match status" value="1"/>
</dbReference>
<gene>
    <name evidence="5" type="ORF">E1301_Tti024022</name>
</gene>
<dbReference type="GO" id="GO:0016887">
    <property type="term" value="F:ATP hydrolysis activity"/>
    <property type="evidence" value="ECO:0007669"/>
    <property type="project" value="InterPro"/>
</dbReference>
<dbReference type="GO" id="GO:0005524">
    <property type="term" value="F:ATP binding"/>
    <property type="evidence" value="ECO:0007669"/>
    <property type="project" value="UniProtKB-KW"/>
</dbReference>
<dbReference type="EMBL" id="SOYY01000017">
    <property type="protein sequence ID" value="KAA0709832.1"/>
    <property type="molecule type" value="Genomic_DNA"/>
</dbReference>
<dbReference type="InterPro" id="IPR003593">
    <property type="entry name" value="AAA+_ATPase"/>
</dbReference>
<keyword evidence="2" id="KW-0067">ATP-binding</keyword>
<protein>
    <submittedName>
        <fullName evidence="5">Spermatogenesis-associated protein 5</fullName>
    </submittedName>
</protein>
<feature type="region of interest" description="Disordered" evidence="3">
    <location>
        <begin position="238"/>
        <end position="257"/>
    </location>
</feature>
<dbReference type="InterPro" id="IPR009010">
    <property type="entry name" value="Asp_de-COase-like_dom_sf"/>
</dbReference>
<dbReference type="Gene3D" id="1.10.8.60">
    <property type="match status" value="2"/>
</dbReference>
<dbReference type="AlphaFoldDB" id="A0A5A9NIM9"/>
<evidence type="ECO:0000313" key="6">
    <source>
        <dbReference type="Proteomes" id="UP000324632"/>
    </source>
</evidence>
<proteinExistence type="predicted"/>
<dbReference type="InterPro" id="IPR027417">
    <property type="entry name" value="P-loop_NTPase"/>
</dbReference>
<dbReference type="Pfam" id="PF00004">
    <property type="entry name" value="AAA"/>
    <property type="match status" value="2"/>
</dbReference>
<evidence type="ECO:0000313" key="5">
    <source>
        <dbReference type="EMBL" id="KAA0709832.1"/>
    </source>
</evidence>
<evidence type="ECO:0000256" key="3">
    <source>
        <dbReference type="SAM" id="MobiDB-lite"/>
    </source>
</evidence>
<sequence length="737" mass="80117">MSVNTMKGVKVCIGQPVLITSSAGRQEVCVAWPTCQFPARRVGLQSSVQLNLRVKPGGHVTLEPITGALLPAEHIRLSLTPEDKVINTEDFRKYLLHTLDSRVLLPGNSLSVWYFGRGCLMGVESVQGVDGVTLESVSSVHQTSVSDRSSLDLSSQLEQLSINQNQFQPSASTPNRQHNSSPLTPLSPGTPCELIQPCPPESPFSPDTPDQSAALSLSPSAGRSGSDTFYTVCSSTKLSVSDSCGPDESSEEEERSKVTYSMIGGLSSQLELIRETIQLPLKHPELFKSYGIPPPRGVLLYGPPGTGKTMIGRAVANEMGAHMTVINGPEIMSKFYGESEARLRQIFTEASQRQPAIIFIDELDALCPKREGAQNEVEKRLVATLLTLMDGIGSEGHSGQLLVLGATNRPHSLDPALRRPGRFDKELEIGVPDAAGRTEILQKQLSSMPCDISSGELQELADSAHGYVGADLAAVCKEAGLHALRRALGSTPGLSDVQVINRVKVTTFDLSLAMTQVKPSAMREVAIDVPKVQWSDIGGMEEVKLKLKQAVEWPLKHPDAFSRLGIAPPKGVLLYGPPGCSKTMIAKALANETQLNFLSVKGPELLSKYVGESERSVREALMRPGRLDRIIFVPLPDAATRRDIFTLQFRNMPIHPSVHLEELVKRTERYSGAEVRGHTITITAVCREAALAALQENISAEHVSIEHFHTALDAVKPRIPESLLQSYITYQQEHRGV</sequence>
<feature type="region of interest" description="Disordered" evidence="3">
    <location>
        <begin position="167"/>
        <end position="225"/>
    </location>
</feature>
<accession>A0A5A9NIM9</accession>
<reference evidence="5 6" key="1">
    <citation type="journal article" date="2019" name="Mol. Ecol. Resour.">
        <title>Chromosome-level genome assembly of Triplophysa tibetana, a fish adapted to the harsh high-altitude environment of the Tibetan Plateau.</title>
        <authorList>
            <person name="Yang X."/>
            <person name="Liu H."/>
            <person name="Ma Z."/>
            <person name="Zou Y."/>
            <person name="Zou M."/>
            <person name="Mao Y."/>
            <person name="Li X."/>
            <person name="Wang H."/>
            <person name="Chen T."/>
            <person name="Wang W."/>
            <person name="Yang R."/>
        </authorList>
    </citation>
    <scope>NUCLEOTIDE SEQUENCE [LARGE SCALE GENOMIC DNA]</scope>
    <source>
        <strain evidence="5">TTIB1903HZAU</strain>
        <tissue evidence="5">Muscle</tissue>
    </source>
</reference>
<dbReference type="InterPro" id="IPR050168">
    <property type="entry name" value="AAA_ATPase_domain"/>
</dbReference>
<dbReference type="InterPro" id="IPR041569">
    <property type="entry name" value="AAA_lid_3"/>
</dbReference>
<organism evidence="5 6">
    <name type="scientific">Triplophysa tibetana</name>
    <dbReference type="NCBI Taxonomy" id="1572043"/>
    <lineage>
        <taxon>Eukaryota</taxon>
        <taxon>Metazoa</taxon>
        <taxon>Chordata</taxon>
        <taxon>Craniata</taxon>
        <taxon>Vertebrata</taxon>
        <taxon>Euteleostomi</taxon>
        <taxon>Actinopterygii</taxon>
        <taxon>Neopterygii</taxon>
        <taxon>Teleostei</taxon>
        <taxon>Ostariophysi</taxon>
        <taxon>Cypriniformes</taxon>
        <taxon>Nemacheilidae</taxon>
        <taxon>Triplophysa</taxon>
    </lineage>
</organism>
<evidence type="ECO:0000256" key="1">
    <source>
        <dbReference type="ARBA" id="ARBA00022741"/>
    </source>
</evidence>
<dbReference type="Pfam" id="PF17862">
    <property type="entry name" value="AAA_lid_3"/>
    <property type="match status" value="1"/>
</dbReference>
<feature type="domain" description="AAA+ ATPase" evidence="4">
    <location>
        <begin position="294"/>
        <end position="433"/>
    </location>
</feature>
<feature type="domain" description="AAA+ ATPase" evidence="4">
    <location>
        <begin position="568"/>
        <end position="718"/>
    </location>
</feature>
<evidence type="ECO:0000256" key="2">
    <source>
        <dbReference type="ARBA" id="ARBA00022840"/>
    </source>
</evidence>
<name>A0A5A9NIM9_9TELE</name>
<feature type="compositionally biased region" description="Low complexity" evidence="3">
    <location>
        <begin position="180"/>
        <end position="191"/>
    </location>
</feature>
<dbReference type="InterPro" id="IPR003959">
    <property type="entry name" value="ATPase_AAA_core"/>
</dbReference>
<feature type="compositionally biased region" description="Polar residues" evidence="3">
    <location>
        <begin position="208"/>
        <end position="225"/>
    </location>
</feature>
<dbReference type="SUPFAM" id="SSF50692">
    <property type="entry name" value="ADC-like"/>
    <property type="match status" value="1"/>
</dbReference>
<dbReference type="Gene3D" id="3.40.50.300">
    <property type="entry name" value="P-loop containing nucleotide triphosphate hydrolases"/>
    <property type="match status" value="2"/>
</dbReference>
<dbReference type="SUPFAM" id="SSF52540">
    <property type="entry name" value="P-loop containing nucleoside triphosphate hydrolases"/>
    <property type="match status" value="2"/>
</dbReference>
<feature type="compositionally biased region" description="Polar residues" evidence="3">
    <location>
        <begin position="167"/>
        <end position="179"/>
    </location>
</feature>
<dbReference type="CDD" id="cd19503">
    <property type="entry name" value="RecA-like_CDC48_NLV2_r1-like"/>
    <property type="match status" value="1"/>
</dbReference>
<comment type="caution">
    <text evidence="5">The sequence shown here is derived from an EMBL/GenBank/DDBJ whole genome shotgun (WGS) entry which is preliminary data.</text>
</comment>
<dbReference type="PROSITE" id="PS00674">
    <property type="entry name" value="AAA"/>
    <property type="match status" value="1"/>
</dbReference>
<dbReference type="FunFam" id="3.40.50.300:FF:000012">
    <property type="entry name" value="Transitional endoplasmic reticulum ATPase"/>
    <property type="match status" value="1"/>
</dbReference>
<keyword evidence="1" id="KW-0547">Nucleotide-binding</keyword>
<keyword evidence="6" id="KW-1185">Reference proteome</keyword>
<dbReference type="FunFam" id="3.40.50.300:FF:002861">
    <property type="entry name" value="Cell division control protein 48 homolog E"/>
    <property type="match status" value="1"/>
</dbReference>
<evidence type="ECO:0000259" key="4">
    <source>
        <dbReference type="SMART" id="SM00382"/>
    </source>
</evidence>
<dbReference type="Proteomes" id="UP000324632">
    <property type="component" value="Chromosome 17"/>
</dbReference>
<dbReference type="Gene3D" id="2.40.40.20">
    <property type="match status" value="1"/>
</dbReference>
<dbReference type="GO" id="GO:0005737">
    <property type="term" value="C:cytoplasm"/>
    <property type="evidence" value="ECO:0007669"/>
    <property type="project" value="TreeGrafter"/>
</dbReference>
<dbReference type="InterPro" id="IPR003960">
    <property type="entry name" value="ATPase_AAA_CS"/>
</dbReference>
<dbReference type="PANTHER" id="PTHR23077">
    <property type="entry name" value="AAA-FAMILY ATPASE"/>
    <property type="match status" value="1"/>
</dbReference>
<dbReference type="SMART" id="SM00382">
    <property type="entry name" value="AAA"/>
    <property type="match status" value="2"/>
</dbReference>